<evidence type="ECO:0000313" key="1">
    <source>
        <dbReference type="EMBL" id="NDY89702.1"/>
    </source>
</evidence>
<gene>
    <name evidence="1" type="ORF">G3A44_00680</name>
</gene>
<comment type="caution">
    <text evidence="1">The sequence shown here is derived from an EMBL/GenBank/DDBJ whole genome shotgun (WGS) entry which is preliminary data.</text>
</comment>
<sequence>MDLSQHAAAFAAQHTTGGLYLTADEVLSCAVSAVRELAGWAGLEDAAWNGTTEGVTAATVVSVDEWALIGPLFELLVERGNAQRLEACAGLGMPNPPRGSSEVAQSIETFRSNLPLAAFQCAPTSTGFPEGY</sequence>
<dbReference type="AlphaFoldDB" id="A0A7C9THK7"/>
<evidence type="ECO:0000313" key="2">
    <source>
        <dbReference type="Proteomes" id="UP000484255"/>
    </source>
</evidence>
<proteinExistence type="predicted"/>
<name>A0A7C9THK7_9BURK</name>
<dbReference type="EMBL" id="JAAGOH010000001">
    <property type="protein sequence ID" value="NDY89702.1"/>
    <property type="molecule type" value="Genomic_DNA"/>
</dbReference>
<organism evidence="1 2">
    <name type="scientific">Ideonella livida</name>
    <dbReference type="NCBI Taxonomy" id="2707176"/>
    <lineage>
        <taxon>Bacteria</taxon>
        <taxon>Pseudomonadati</taxon>
        <taxon>Pseudomonadota</taxon>
        <taxon>Betaproteobacteria</taxon>
        <taxon>Burkholderiales</taxon>
        <taxon>Sphaerotilaceae</taxon>
        <taxon>Ideonella</taxon>
    </lineage>
</organism>
<dbReference type="Proteomes" id="UP000484255">
    <property type="component" value="Unassembled WGS sequence"/>
</dbReference>
<keyword evidence="2" id="KW-1185">Reference proteome</keyword>
<dbReference type="RefSeq" id="WP_163455556.1">
    <property type="nucleotide sequence ID" value="NZ_JAAGOH010000001.1"/>
</dbReference>
<reference evidence="1 2" key="1">
    <citation type="submission" date="2020-02" db="EMBL/GenBank/DDBJ databases">
        <title>Ideonella bacterium strain TBM-1.</title>
        <authorList>
            <person name="Chen W.-M."/>
        </authorList>
    </citation>
    <scope>NUCLEOTIDE SEQUENCE [LARGE SCALE GENOMIC DNA]</scope>
    <source>
        <strain evidence="1 2">TBM-1</strain>
    </source>
</reference>
<protein>
    <submittedName>
        <fullName evidence="1">Uncharacterized protein</fullName>
    </submittedName>
</protein>
<accession>A0A7C9THK7</accession>